<dbReference type="InterPro" id="IPR043128">
    <property type="entry name" value="Rev_trsase/Diguanyl_cyclase"/>
</dbReference>
<name>A0AAP6JDT0_9GAMM</name>
<feature type="transmembrane region" description="Helical" evidence="3">
    <location>
        <begin position="149"/>
        <end position="168"/>
    </location>
</feature>
<keyword evidence="3" id="KW-1133">Transmembrane helix</keyword>
<dbReference type="CDD" id="cd01949">
    <property type="entry name" value="GGDEF"/>
    <property type="match status" value="1"/>
</dbReference>
<gene>
    <name evidence="5" type="ORF">VCB98_02025</name>
</gene>
<keyword evidence="3" id="KW-0812">Transmembrane</keyword>
<keyword evidence="6" id="KW-1185">Reference proteome</keyword>
<dbReference type="InterPro" id="IPR000160">
    <property type="entry name" value="GGDEF_dom"/>
</dbReference>
<dbReference type="EMBL" id="JAYGII010000002">
    <property type="protein sequence ID" value="MEA5444592.1"/>
    <property type="molecule type" value="Genomic_DNA"/>
</dbReference>
<keyword evidence="5" id="KW-0548">Nucleotidyltransferase</keyword>
<sequence length="500" mass="56282">MTKAFRLRPAHRIARINYLPRVLGFLSTFVAILLITPELELGTPILLAAVAAFLVYPHLAWLHTRLVTHSKRAEQINLLLDCILLGTWAALLAFNLWITFSLLVSSLLNNSVNGGLPRLALAFVCFVLGGLLGVGIAGPAFVPTASLPVTAFVIITTLLYILGVGVTYHRQNGQLARAHKDIARKNDIFRSLLDMGVQTYEAKDVPDLIQRSLRQFRALYPTRSFGIVLFDRERADLVRHAGFLGAAENCRQALMDRLRTHNQSSERYRQAWLQQSDQRFLLMPLHRHLQQSPGYLMVDSQPNDDAESALPLFVDQLGAALENQLLTQELRKLAETDGLTGLFNRAFFEEQLAHAIWLKKTHSEPDFSVVMIDLIGLKRSNDHHGHESGDELIRQVARQLKKQARRSDVAARYGGDEFVILCHDCAESDAQRAVERLTTACQGRECEIALSGDRRLNLAVNISVGVAGSDQHPPDRVLRLADQRMYEDKEAYYQQHSRYR</sequence>
<dbReference type="Pfam" id="PF00990">
    <property type="entry name" value="GGDEF"/>
    <property type="match status" value="1"/>
</dbReference>
<dbReference type="AlphaFoldDB" id="A0AAP6JDT0"/>
<dbReference type="InterPro" id="IPR050469">
    <property type="entry name" value="Diguanylate_Cyclase"/>
</dbReference>
<feature type="transmembrane region" description="Helical" evidence="3">
    <location>
        <begin position="76"/>
        <end position="100"/>
    </location>
</feature>
<dbReference type="RefSeq" id="WP_346049950.1">
    <property type="nucleotide sequence ID" value="NZ_JAYGII010000002.1"/>
</dbReference>
<dbReference type="SUPFAM" id="SSF55781">
    <property type="entry name" value="GAF domain-like"/>
    <property type="match status" value="1"/>
</dbReference>
<dbReference type="PANTHER" id="PTHR45138">
    <property type="entry name" value="REGULATORY COMPONENTS OF SENSORY TRANSDUCTION SYSTEM"/>
    <property type="match status" value="1"/>
</dbReference>
<evidence type="ECO:0000259" key="4">
    <source>
        <dbReference type="PROSITE" id="PS50887"/>
    </source>
</evidence>
<feature type="transmembrane region" description="Helical" evidence="3">
    <location>
        <begin position="21"/>
        <end position="39"/>
    </location>
</feature>
<dbReference type="EC" id="2.7.7.65" evidence="1"/>
<dbReference type="GO" id="GO:0052621">
    <property type="term" value="F:diguanylate cyclase activity"/>
    <property type="evidence" value="ECO:0007669"/>
    <property type="project" value="UniProtKB-EC"/>
</dbReference>
<evidence type="ECO:0000256" key="3">
    <source>
        <dbReference type="SAM" id="Phobius"/>
    </source>
</evidence>
<dbReference type="Gene3D" id="3.30.450.40">
    <property type="match status" value="1"/>
</dbReference>
<keyword evidence="3" id="KW-0472">Membrane</keyword>
<dbReference type="InterPro" id="IPR029787">
    <property type="entry name" value="Nucleotide_cyclase"/>
</dbReference>
<feature type="domain" description="GGDEF" evidence="4">
    <location>
        <begin position="365"/>
        <end position="500"/>
    </location>
</feature>
<evidence type="ECO:0000313" key="6">
    <source>
        <dbReference type="Proteomes" id="UP001302316"/>
    </source>
</evidence>
<comment type="catalytic activity">
    <reaction evidence="2">
        <text>2 GTP = 3',3'-c-di-GMP + 2 diphosphate</text>
        <dbReference type="Rhea" id="RHEA:24898"/>
        <dbReference type="ChEBI" id="CHEBI:33019"/>
        <dbReference type="ChEBI" id="CHEBI:37565"/>
        <dbReference type="ChEBI" id="CHEBI:58805"/>
        <dbReference type="EC" id="2.7.7.65"/>
    </reaction>
</comment>
<accession>A0AAP6JDT0</accession>
<feature type="transmembrane region" description="Helical" evidence="3">
    <location>
        <begin position="45"/>
        <end position="64"/>
    </location>
</feature>
<evidence type="ECO:0000256" key="2">
    <source>
        <dbReference type="ARBA" id="ARBA00034247"/>
    </source>
</evidence>
<dbReference type="InterPro" id="IPR007894">
    <property type="entry name" value="MASE2"/>
</dbReference>
<dbReference type="Proteomes" id="UP001302316">
    <property type="component" value="Unassembled WGS sequence"/>
</dbReference>
<protein>
    <recommendedName>
        <fullName evidence="1">diguanylate cyclase</fullName>
        <ecNumber evidence="1">2.7.7.65</ecNumber>
    </recommendedName>
</protein>
<proteinExistence type="predicted"/>
<dbReference type="Pfam" id="PF05230">
    <property type="entry name" value="MASE2"/>
    <property type="match status" value="1"/>
</dbReference>
<reference evidence="5 6" key="1">
    <citation type="submission" date="2023-12" db="EMBL/GenBank/DDBJ databases">
        <title>Whole-genome sequencing of halo(alkali)philic microorganisms from hypersaline lakes.</title>
        <authorList>
            <person name="Sorokin D.Y."/>
            <person name="Merkel A.Y."/>
            <person name="Messina E."/>
            <person name="Yakimov M."/>
        </authorList>
    </citation>
    <scope>NUCLEOTIDE SEQUENCE [LARGE SCALE GENOMIC DNA]</scope>
    <source>
        <strain evidence="5 6">AB-CW1</strain>
    </source>
</reference>
<comment type="caution">
    <text evidence="5">The sequence shown here is derived from an EMBL/GenBank/DDBJ whole genome shotgun (WGS) entry which is preliminary data.</text>
</comment>
<dbReference type="PANTHER" id="PTHR45138:SF9">
    <property type="entry name" value="DIGUANYLATE CYCLASE DGCM-RELATED"/>
    <property type="match status" value="1"/>
</dbReference>
<evidence type="ECO:0000256" key="1">
    <source>
        <dbReference type="ARBA" id="ARBA00012528"/>
    </source>
</evidence>
<dbReference type="SUPFAM" id="SSF55073">
    <property type="entry name" value="Nucleotide cyclase"/>
    <property type="match status" value="1"/>
</dbReference>
<dbReference type="InterPro" id="IPR029016">
    <property type="entry name" value="GAF-like_dom_sf"/>
</dbReference>
<feature type="transmembrane region" description="Helical" evidence="3">
    <location>
        <begin position="120"/>
        <end position="142"/>
    </location>
</feature>
<evidence type="ECO:0000313" key="5">
    <source>
        <dbReference type="EMBL" id="MEA5444592.1"/>
    </source>
</evidence>
<keyword evidence="5" id="KW-0808">Transferase</keyword>
<dbReference type="NCBIfam" id="TIGR00254">
    <property type="entry name" value="GGDEF"/>
    <property type="match status" value="1"/>
</dbReference>
<dbReference type="SMART" id="SM00267">
    <property type="entry name" value="GGDEF"/>
    <property type="match status" value="1"/>
</dbReference>
<dbReference type="PROSITE" id="PS50887">
    <property type="entry name" value="GGDEF"/>
    <property type="match status" value="1"/>
</dbReference>
<dbReference type="Gene3D" id="3.30.70.270">
    <property type="match status" value="1"/>
</dbReference>
<organism evidence="5 6">
    <name type="scientific">Natronospira elongata</name>
    <dbReference type="NCBI Taxonomy" id="3110268"/>
    <lineage>
        <taxon>Bacteria</taxon>
        <taxon>Pseudomonadati</taxon>
        <taxon>Pseudomonadota</taxon>
        <taxon>Gammaproteobacteria</taxon>
        <taxon>Natronospirales</taxon>
        <taxon>Natronospiraceae</taxon>
        <taxon>Natronospira</taxon>
    </lineage>
</organism>